<name>A0A9P0QQL0_9ASCO</name>
<comment type="similarity">
    <text evidence="1 2">Belongs to the complex I NDUFA12 subunit family.</text>
</comment>
<dbReference type="GO" id="GO:0045271">
    <property type="term" value="C:respiratory chain complex I"/>
    <property type="evidence" value="ECO:0007669"/>
    <property type="project" value="InterPro"/>
</dbReference>
<dbReference type="InterPro" id="IPR007763">
    <property type="entry name" value="NDUFA12"/>
</dbReference>
<sequence>MSTSIFRTVRNIYKSGLRRAGWQIQVHNDTKSGWLVGTDDFGNKFYETDHKDEIHLRTRWVEYSEWGIDMSKVEPGWHYWLGYGTDTPPNKVTGDEKTVRAYPLPERHHMNYTTTPGMFVTYNTAKPKTTAWTPEVKDRVEV</sequence>
<accession>A0A9P0QQL0</accession>
<reference evidence="3" key="1">
    <citation type="submission" date="2022-03" db="EMBL/GenBank/DDBJ databases">
        <authorList>
            <person name="Legras J.-L."/>
            <person name="Devillers H."/>
            <person name="Grondin C."/>
        </authorList>
    </citation>
    <scope>NUCLEOTIDE SEQUENCE</scope>
    <source>
        <strain evidence="3">CLIB 1423</strain>
    </source>
</reference>
<keyword evidence="4" id="KW-1185">Reference proteome</keyword>
<keyword evidence="2" id="KW-0496">Mitochondrion</keyword>
<dbReference type="OrthoDB" id="274641at2759"/>
<keyword evidence="2" id="KW-0999">Mitochondrion inner membrane</keyword>
<protein>
    <recommendedName>
        <fullName evidence="2">NADH dehydrogenase [ubiquinone] 1 alpha subcomplex subunit</fullName>
    </recommendedName>
</protein>
<comment type="subcellular location">
    <subcellularLocation>
        <location evidence="2">Mitochondrion inner membrane</location>
        <topology evidence="2">Peripheral membrane protein</topology>
        <orientation evidence="2">Matrix side</orientation>
    </subcellularLocation>
</comment>
<dbReference type="EMBL" id="CAKXYY010000007">
    <property type="protein sequence ID" value="CAH2352638.1"/>
    <property type="molecule type" value="Genomic_DNA"/>
</dbReference>
<dbReference type="GO" id="GO:0006979">
    <property type="term" value="P:response to oxidative stress"/>
    <property type="evidence" value="ECO:0007669"/>
    <property type="project" value="TreeGrafter"/>
</dbReference>
<keyword evidence="2" id="KW-0813">Transport</keyword>
<keyword evidence="2" id="KW-0679">Respiratory chain</keyword>
<comment type="function">
    <text evidence="2">Accessory subunit of the mitochondrial membrane respiratory chain NADH dehydrogenase (Complex I), that is believed not to be involved in catalysis. Complex I functions in the transfer of electrons from NADH to the respiratory chain. The immediate electron acceptor for the enzyme is believed to be ubiquinone.</text>
</comment>
<dbReference type="PANTHER" id="PTHR12910:SF2">
    <property type="entry name" value="NADH DEHYDROGENASE [UBIQUINONE] 1 ALPHA SUBCOMPLEX SUBUNIT 12"/>
    <property type="match status" value="1"/>
</dbReference>
<keyword evidence="2" id="KW-0249">Electron transport</keyword>
<evidence type="ECO:0000313" key="4">
    <source>
        <dbReference type="Proteomes" id="UP000837801"/>
    </source>
</evidence>
<comment type="caution">
    <text evidence="3">The sequence shown here is derived from an EMBL/GenBank/DDBJ whole genome shotgun (WGS) entry which is preliminary data.</text>
</comment>
<dbReference type="Proteomes" id="UP000837801">
    <property type="component" value="Unassembled WGS sequence"/>
</dbReference>
<dbReference type="PANTHER" id="PTHR12910">
    <property type="entry name" value="NADH-UBIQUINONE OXIDOREDUCTASE SUBUNIT B17.2"/>
    <property type="match status" value="1"/>
</dbReference>
<proteinExistence type="inferred from homology"/>
<evidence type="ECO:0000256" key="2">
    <source>
        <dbReference type="RuleBase" id="RU363103"/>
    </source>
</evidence>
<dbReference type="AlphaFoldDB" id="A0A9P0QQL0"/>
<dbReference type="Pfam" id="PF05071">
    <property type="entry name" value="NDUFA12"/>
    <property type="match status" value="1"/>
</dbReference>
<evidence type="ECO:0000256" key="1">
    <source>
        <dbReference type="ARBA" id="ARBA00007355"/>
    </source>
</evidence>
<keyword evidence="2" id="KW-0472">Membrane</keyword>
<organism evidence="3 4">
    <name type="scientific">[Candida] railenensis</name>
    <dbReference type="NCBI Taxonomy" id="45579"/>
    <lineage>
        <taxon>Eukaryota</taxon>
        <taxon>Fungi</taxon>
        <taxon>Dikarya</taxon>
        <taxon>Ascomycota</taxon>
        <taxon>Saccharomycotina</taxon>
        <taxon>Pichiomycetes</taxon>
        <taxon>Debaryomycetaceae</taxon>
        <taxon>Kurtzmaniella</taxon>
    </lineage>
</organism>
<evidence type="ECO:0000313" key="3">
    <source>
        <dbReference type="EMBL" id="CAH2352638.1"/>
    </source>
</evidence>
<gene>
    <name evidence="3" type="ORF">CLIB1423_07S04170</name>
</gene>
<dbReference type="GO" id="GO:0005743">
    <property type="term" value="C:mitochondrial inner membrane"/>
    <property type="evidence" value="ECO:0007669"/>
    <property type="project" value="UniProtKB-SubCell"/>
</dbReference>